<dbReference type="EMBL" id="BAABRI010000001">
    <property type="protein sequence ID" value="GAA5480987.1"/>
    <property type="molecule type" value="Genomic_DNA"/>
</dbReference>
<sequence length="66" mass="7147">MLPSMRPLLVLLLAAFTLPLVSCMKDPDLDPQPKTPPTSSSQLPFNRPISGQGGGQMSAMPMEPRR</sequence>
<comment type="caution">
    <text evidence="3">The sequence shown here is derived from an EMBL/GenBank/DDBJ whole genome shotgun (WGS) entry which is preliminary data.</text>
</comment>
<evidence type="ECO:0000313" key="4">
    <source>
        <dbReference type="Proteomes" id="UP001476282"/>
    </source>
</evidence>
<feature type="chain" id="PRO_5047442147" description="Lipoprotein" evidence="2">
    <location>
        <begin position="25"/>
        <end position="66"/>
    </location>
</feature>
<evidence type="ECO:0000256" key="2">
    <source>
        <dbReference type="SAM" id="SignalP"/>
    </source>
</evidence>
<reference evidence="3 4" key="1">
    <citation type="submission" date="2024-02" db="EMBL/GenBank/DDBJ databases">
        <title>Haloferula sargassicola NBRC 104335.</title>
        <authorList>
            <person name="Ichikawa N."/>
            <person name="Katano-Makiyama Y."/>
            <person name="Hidaka K."/>
        </authorList>
    </citation>
    <scope>NUCLEOTIDE SEQUENCE [LARGE SCALE GENOMIC DNA]</scope>
    <source>
        <strain evidence="3 4">NBRC 104335</strain>
    </source>
</reference>
<protein>
    <recommendedName>
        <fullName evidence="5">Lipoprotein</fullName>
    </recommendedName>
</protein>
<gene>
    <name evidence="3" type="ORF">Hsar01_00192</name>
</gene>
<evidence type="ECO:0008006" key="5">
    <source>
        <dbReference type="Google" id="ProtNLM"/>
    </source>
</evidence>
<name>A0ABP9UI13_9BACT</name>
<keyword evidence="2" id="KW-0732">Signal</keyword>
<accession>A0ABP9UI13</accession>
<proteinExistence type="predicted"/>
<feature type="region of interest" description="Disordered" evidence="1">
    <location>
        <begin position="23"/>
        <end position="66"/>
    </location>
</feature>
<evidence type="ECO:0000256" key="1">
    <source>
        <dbReference type="SAM" id="MobiDB-lite"/>
    </source>
</evidence>
<dbReference type="Proteomes" id="UP001476282">
    <property type="component" value="Unassembled WGS sequence"/>
</dbReference>
<evidence type="ECO:0000313" key="3">
    <source>
        <dbReference type="EMBL" id="GAA5480987.1"/>
    </source>
</evidence>
<organism evidence="3 4">
    <name type="scientific">Haloferula sargassicola</name>
    <dbReference type="NCBI Taxonomy" id="490096"/>
    <lineage>
        <taxon>Bacteria</taxon>
        <taxon>Pseudomonadati</taxon>
        <taxon>Verrucomicrobiota</taxon>
        <taxon>Verrucomicrobiia</taxon>
        <taxon>Verrucomicrobiales</taxon>
        <taxon>Verrucomicrobiaceae</taxon>
        <taxon>Haloferula</taxon>
    </lineage>
</organism>
<keyword evidence="4" id="KW-1185">Reference proteome</keyword>
<feature type="signal peptide" evidence="2">
    <location>
        <begin position="1"/>
        <end position="24"/>
    </location>
</feature>